<reference evidence="7" key="1">
    <citation type="submission" date="2019-02" db="EMBL/GenBank/DDBJ databases">
        <title>FDA dAtabase for Regulatory Grade micrObial Sequences (FDA-ARGOS): Supporting development and validation of Infectious Disease Dx tests.</title>
        <authorList>
            <person name="Duncan R."/>
            <person name="Fisher C."/>
            <person name="Tallon L."/>
            <person name="Sadzewicz L."/>
            <person name="Sengamalay N."/>
            <person name="Ott S."/>
            <person name="Godinez A."/>
            <person name="Nagaraj S."/>
            <person name="Vavikolanu K."/>
            <person name="Nadendla S."/>
            <person name="Aluvathingal J."/>
            <person name="Sichtig H."/>
        </authorList>
    </citation>
    <scope>NUCLEOTIDE SEQUENCE [LARGE SCALE GENOMIC DNA]</scope>
    <source>
        <strain evidence="7">FDAARGOS_361</strain>
    </source>
</reference>
<evidence type="ECO:0000313" key="6">
    <source>
        <dbReference type="EMBL" id="TPP50969.1"/>
    </source>
</evidence>
<evidence type="ECO:0000256" key="2">
    <source>
        <dbReference type="ARBA" id="ARBA00022598"/>
    </source>
</evidence>
<feature type="domain" description="AMP-dependent synthetase/ligase" evidence="4">
    <location>
        <begin position="122"/>
        <end position="492"/>
    </location>
</feature>
<name>A0A504XTR4_LEIDO</name>
<feature type="region of interest" description="Disordered" evidence="3">
    <location>
        <begin position="643"/>
        <end position="664"/>
    </location>
</feature>
<dbReference type="PANTHER" id="PTHR24096">
    <property type="entry name" value="LONG-CHAIN-FATTY-ACID--COA LIGASE"/>
    <property type="match status" value="1"/>
</dbReference>
<feature type="domain" description="AMP-binding enzyme C-terminal" evidence="5">
    <location>
        <begin position="543"/>
        <end position="625"/>
    </location>
</feature>
<evidence type="ECO:0000259" key="5">
    <source>
        <dbReference type="Pfam" id="PF13193"/>
    </source>
</evidence>
<evidence type="ECO:0000256" key="3">
    <source>
        <dbReference type="SAM" id="MobiDB-lite"/>
    </source>
</evidence>
<dbReference type="GO" id="GO:0016405">
    <property type="term" value="F:CoA-ligase activity"/>
    <property type="evidence" value="ECO:0007669"/>
    <property type="project" value="TreeGrafter"/>
</dbReference>
<evidence type="ECO:0000256" key="1">
    <source>
        <dbReference type="ARBA" id="ARBA00006432"/>
    </source>
</evidence>
<dbReference type="Pfam" id="PF13193">
    <property type="entry name" value="AMP-binding_C"/>
    <property type="match status" value="1"/>
</dbReference>
<evidence type="ECO:0000313" key="7">
    <source>
        <dbReference type="Proteomes" id="UP000318447"/>
    </source>
</evidence>
<dbReference type="EMBL" id="RHLC01000027">
    <property type="protein sequence ID" value="TPP50969.1"/>
    <property type="molecule type" value="Genomic_DNA"/>
</dbReference>
<protein>
    <submittedName>
        <fullName evidence="6">AMP-binding enzyme family protein</fullName>
    </submittedName>
</protein>
<dbReference type="InterPro" id="IPR045851">
    <property type="entry name" value="AMP-bd_C_sf"/>
</dbReference>
<dbReference type="VEuPathDB" id="TriTrypDB:LdCL_190015000"/>
<comment type="caution">
    <text evidence="6">The sequence shown here is derived from an EMBL/GenBank/DDBJ whole genome shotgun (WGS) entry which is preliminary data.</text>
</comment>
<evidence type="ECO:0000259" key="4">
    <source>
        <dbReference type="Pfam" id="PF00501"/>
    </source>
</evidence>
<proteinExistence type="inferred from homology"/>
<dbReference type="PANTHER" id="PTHR24096:SF149">
    <property type="entry name" value="AMP-BINDING DOMAIN-CONTAINING PROTEIN-RELATED"/>
    <property type="match status" value="1"/>
</dbReference>
<dbReference type="AlphaFoldDB" id="A0A504XTR4"/>
<dbReference type="VEuPathDB" id="TriTrypDB:LdBPK_190970.1"/>
<dbReference type="VEuPathDB" id="TriTrypDB:LDHU3_19.1200"/>
<dbReference type="SUPFAM" id="SSF56801">
    <property type="entry name" value="Acetyl-CoA synthetase-like"/>
    <property type="match status" value="1"/>
</dbReference>
<organism evidence="6 7">
    <name type="scientific">Leishmania donovani</name>
    <dbReference type="NCBI Taxonomy" id="5661"/>
    <lineage>
        <taxon>Eukaryota</taxon>
        <taxon>Discoba</taxon>
        <taxon>Euglenozoa</taxon>
        <taxon>Kinetoplastea</taxon>
        <taxon>Metakinetoplastina</taxon>
        <taxon>Trypanosomatida</taxon>
        <taxon>Trypanosomatidae</taxon>
        <taxon>Leishmaniinae</taxon>
        <taxon>Leishmania</taxon>
    </lineage>
</organism>
<dbReference type="Gene3D" id="3.30.300.30">
    <property type="match status" value="1"/>
</dbReference>
<dbReference type="Proteomes" id="UP000318447">
    <property type="component" value="Unassembled WGS sequence"/>
</dbReference>
<accession>A0A504XTR4</accession>
<dbReference type="SMR" id="A0A504XTR4"/>
<dbReference type="InterPro" id="IPR000873">
    <property type="entry name" value="AMP-dep_synth/lig_dom"/>
</dbReference>
<sequence>MLRNKIRWASVLGAQRCGRGVACRSNGLLAGRSIPVEAPRALTVSSSSHALTPFLRPVAAAMALTQQVRFASTTSTPSATATATSAAADAGTHVYKSRFPSVMDKVNTERTLYEYLMKRIKAKDPKKIAAVQAENGKELTYSKVIQATDWCARALYHHAKVRKGDVVCMCMLNTIIYGPVVYGALRLGALVSPVNAIAEPSLLAYFMTETNAKVILGMRYFRKQLEEAVAIVEKDTGRKVAIHYPEDFFKRWYIWPVPRSYDGLKGASLDDTVVIPFSSGTGGLSKGVKLSNRALIANSEQLGAAFEFSPDDAGITILPFFHIYGFTACLNAGYAHGVMQIVMYKYTVEDYLKASEKYKATINLVAPPILISLLKNADKVKHTDLSSLKRFCCGAAPLGPETVEAIEKMLPRVSVTQAYGMTEMAPAVTVPNGLRHKVPGACGVLVADTELRIVKVDDSQQSGTDKSCGIDAEPGAEGEVWVRGPQMMKGYLRDEDTAMCMQDGWYRTGDIGKFDAEAGELVITDRLKELIKYKGFQVSPASLEALLLTHPWVKDCVVIGVPDPRDVSFENPRALVSLQPSVSPKDAVRASDELYRFVMSRMPPHKRLHGGVRIVSEVPRNLSGKLLRRQARKDEAELIKAQMEKASAARTKSAKEAANASASD</sequence>
<keyword evidence="2" id="KW-0436">Ligase</keyword>
<dbReference type="InterPro" id="IPR042099">
    <property type="entry name" value="ANL_N_sf"/>
</dbReference>
<dbReference type="Gene3D" id="3.40.50.12780">
    <property type="entry name" value="N-terminal domain of ligase-like"/>
    <property type="match status" value="1"/>
</dbReference>
<comment type="similarity">
    <text evidence="1">Belongs to the ATP-dependent AMP-binding enzyme family.</text>
</comment>
<gene>
    <name evidence="6" type="ORF">CGC21_19100</name>
</gene>
<dbReference type="InterPro" id="IPR025110">
    <property type="entry name" value="AMP-bd_C"/>
</dbReference>
<dbReference type="Pfam" id="PF00501">
    <property type="entry name" value="AMP-binding"/>
    <property type="match status" value="1"/>
</dbReference>